<dbReference type="EMBL" id="ACDX02000027">
    <property type="protein sequence ID" value="EFC87186.1"/>
    <property type="molecule type" value="Genomic_DNA"/>
</dbReference>
<dbReference type="AlphaFoldDB" id="D3A0F9"/>
<sequence length="51" mass="6137">MRQTKKKIRFGQRQDFCVFSGAGSVFRRPFGRMRGRLKYFRHIEPMLKCAL</sequence>
<evidence type="ECO:0000313" key="1">
    <source>
        <dbReference type="EMBL" id="EFC87186.1"/>
    </source>
</evidence>
<accession>D3A0F9</accession>
<evidence type="ECO:0000313" key="2">
    <source>
        <dbReference type="Proteomes" id="UP000003344"/>
    </source>
</evidence>
<protein>
    <submittedName>
        <fullName evidence="1">Uncharacterized protein</fullName>
    </submittedName>
</protein>
<comment type="caution">
    <text evidence="1">The sequence shown here is derived from an EMBL/GenBank/DDBJ whole genome shotgun (WGS) entry which is preliminary data.</text>
</comment>
<proteinExistence type="predicted"/>
<gene>
    <name evidence="1" type="ORF">NEIMUCOT_06395</name>
</gene>
<dbReference type="STRING" id="546266.NEIMUCOT_06395"/>
<reference evidence="1 2" key="1">
    <citation type="submission" date="2009-10" db="EMBL/GenBank/DDBJ databases">
        <authorList>
            <person name="Weinstock G."/>
            <person name="Sodergren E."/>
            <person name="Clifton S."/>
            <person name="Fulton L."/>
            <person name="Fulton B."/>
            <person name="Courtney L."/>
            <person name="Fronick C."/>
            <person name="Harrison M."/>
            <person name="Strong C."/>
            <person name="Farmer C."/>
            <person name="Delahaunty K."/>
            <person name="Markovic C."/>
            <person name="Hall O."/>
            <person name="Minx P."/>
            <person name="Tomlinson C."/>
            <person name="Mitreva M."/>
            <person name="Nelson J."/>
            <person name="Hou S."/>
            <person name="Wollam A."/>
            <person name="Pepin K.H."/>
            <person name="Johnson M."/>
            <person name="Bhonagiri V."/>
            <person name="Nash W.E."/>
            <person name="Warren W."/>
            <person name="Chinwalla A."/>
            <person name="Mardis E.R."/>
            <person name="Wilson R.K."/>
        </authorList>
    </citation>
    <scope>NUCLEOTIDE SEQUENCE [LARGE SCALE GENOMIC DNA]</scope>
    <source>
        <strain evidence="2">ATCC 25996 / DSM 4631 / NCTC 10774 / M26</strain>
    </source>
</reference>
<organism evidence="1 2">
    <name type="scientific">Neisseria mucosa (strain ATCC 25996 / DSM 4631 / NCTC 10774 / M26)</name>
    <dbReference type="NCBI Taxonomy" id="546266"/>
    <lineage>
        <taxon>Bacteria</taxon>
        <taxon>Pseudomonadati</taxon>
        <taxon>Pseudomonadota</taxon>
        <taxon>Betaproteobacteria</taxon>
        <taxon>Neisseriales</taxon>
        <taxon>Neisseriaceae</taxon>
        <taxon>Neisseria</taxon>
    </lineage>
</organism>
<dbReference type="Proteomes" id="UP000003344">
    <property type="component" value="Unassembled WGS sequence"/>
</dbReference>
<name>D3A0F9_NEIM2</name>